<gene>
    <name evidence="1" type="ORF">Cgig2_033986</name>
</gene>
<reference evidence="1" key="1">
    <citation type="submission" date="2022-04" db="EMBL/GenBank/DDBJ databases">
        <title>Carnegiea gigantea Genome sequencing and assembly v2.</title>
        <authorList>
            <person name="Copetti D."/>
            <person name="Sanderson M.J."/>
            <person name="Burquez A."/>
            <person name="Wojciechowski M.F."/>
        </authorList>
    </citation>
    <scope>NUCLEOTIDE SEQUENCE</scope>
    <source>
        <strain evidence="1">SGP5-SGP5p</strain>
        <tissue evidence="1">Aerial part</tissue>
    </source>
</reference>
<evidence type="ECO:0000313" key="2">
    <source>
        <dbReference type="Proteomes" id="UP001153076"/>
    </source>
</evidence>
<accession>A0A9Q1Q729</accession>
<dbReference type="EMBL" id="JAKOGI010000687">
    <property type="protein sequence ID" value="KAJ8431472.1"/>
    <property type="molecule type" value="Genomic_DNA"/>
</dbReference>
<name>A0A9Q1Q729_9CARY</name>
<comment type="caution">
    <text evidence="1">The sequence shown here is derived from an EMBL/GenBank/DDBJ whole genome shotgun (WGS) entry which is preliminary data.</text>
</comment>
<proteinExistence type="predicted"/>
<dbReference type="Proteomes" id="UP001153076">
    <property type="component" value="Unassembled WGS sequence"/>
</dbReference>
<protein>
    <submittedName>
        <fullName evidence="1">Uncharacterized protein</fullName>
    </submittedName>
</protein>
<evidence type="ECO:0000313" key="1">
    <source>
        <dbReference type="EMBL" id="KAJ8431472.1"/>
    </source>
</evidence>
<keyword evidence="2" id="KW-1185">Reference proteome</keyword>
<organism evidence="1 2">
    <name type="scientific">Carnegiea gigantea</name>
    <dbReference type="NCBI Taxonomy" id="171969"/>
    <lineage>
        <taxon>Eukaryota</taxon>
        <taxon>Viridiplantae</taxon>
        <taxon>Streptophyta</taxon>
        <taxon>Embryophyta</taxon>
        <taxon>Tracheophyta</taxon>
        <taxon>Spermatophyta</taxon>
        <taxon>Magnoliopsida</taxon>
        <taxon>eudicotyledons</taxon>
        <taxon>Gunneridae</taxon>
        <taxon>Pentapetalae</taxon>
        <taxon>Caryophyllales</taxon>
        <taxon>Cactineae</taxon>
        <taxon>Cactaceae</taxon>
        <taxon>Cactoideae</taxon>
        <taxon>Echinocereeae</taxon>
        <taxon>Carnegiea</taxon>
    </lineage>
</organism>
<dbReference type="AlphaFoldDB" id="A0A9Q1Q729"/>
<sequence length="166" mass="18656">MPNLLLPIRYRGRRHHHLKGSSETLYKSLVLDEVTSPNKRKPLKDQQADGHKQKVILEIGQHGKPIEWLPIIRLNPPVFGLLACIHCMRHEGREELRPIMLPDVILKIPGSSPFLGCWLAKTVSDRLFIVLIRNVSLTGCSTDKEELPASPVSVGAFYIICTNPNA</sequence>